<accession>A0A9D3YK89</accession>
<reference evidence="1" key="2">
    <citation type="submission" date="2020-11" db="EMBL/GenBank/DDBJ databases">
        <authorList>
            <person name="McCartney M.A."/>
            <person name="Auch B."/>
            <person name="Kono T."/>
            <person name="Mallez S."/>
            <person name="Becker A."/>
            <person name="Gohl D.M."/>
            <person name="Silverstein K.A.T."/>
            <person name="Koren S."/>
            <person name="Bechman K.B."/>
            <person name="Herman A."/>
            <person name="Abrahante J.E."/>
            <person name="Garbe J."/>
        </authorList>
    </citation>
    <scope>NUCLEOTIDE SEQUENCE</scope>
    <source>
        <strain evidence="1">Duluth1</strain>
        <tissue evidence="1">Whole animal</tissue>
    </source>
</reference>
<name>A0A9D3YK89_DREPO</name>
<reference evidence="1" key="1">
    <citation type="journal article" date="2019" name="bioRxiv">
        <title>The Genome of the Zebra Mussel, Dreissena polymorpha: A Resource for Invasive Species Research.</title>
        <authorList>
            <person name="McCartney M.A."/>
            <person name="Auch B."/>
            <person name="Kono T."/>
            <person name="Mallez S."/>
            <person name="Zhang Y."/>
            <person name="Obille A."/>
            <person name="Becker A."/>
            <person name="Abrahante J.E."/>
            <person name="Garbe J."/>
            <person name="Badalamenti J.P."/>
            <person name="Herman A."/>
            <person name="Mangelson H."/>
            <person name="Liachko I."/>
            <person name="Sullivan S."/>
            <person name="Sone E.D."/>
            <person name="Koren S."/>
            <person name="Silverstein K.A.T."/>
            <person name="Beckman K.B."/>
            <person name="Gohl D.M."/>
        </authorList>
    </citation>
    <scope>NUCLEOTIDE SEQUENCE</scope>
    <source>
        <strain evidence="1">Duluth1</strain>
        <tissue evidence="1">Whole animal</tissue>
    </source>
</reference>
<proteinExistence type="predicted"/>
<sequence length="64" mass="6967">MGQILPPNDPDLQSPICVRLTHAGLMLECGQDSNTILQVDSKGSRKSATLAPLRDGFYYPSSVY</sequence>
<gene>
    <name evidence="1" type="ORF">DPMN_077312</name>
</gene>
<comment type="caution">
    <text evidence="1">The sequence shown here is derived from an EMBL/GenBank/DDBJ whole genome shotgun (WGS) entry which is preliminary data.</text>
</comment>
<keyword evidence="2" id="KW-1185">Reference proteome</keyword>
<dbReference type="AlphaFoldDB" id="A0A9D3YK89"/>
<dbReference type="EMBL" id="JAIWYP010000015">
    <property type="protein sequence ID" value="KAH3702299.1"/>
    <property type="molecule type" value="Genomic_DNA"/>
</dbReference>
<protein>
    <submittedName>
        <fullName evidence="1">Uncharacterized protein</fullName>
    </submittedName>
</protein>
<dbReference type="Proteomes" id="UP000828390">
    <property type="component" value="Unassembled WGS sequence"/>
</dbReference>
<organism evidence="1 2">
    <name type="scientific">Dreissena polymorpha</name>
    <name type="common">Zebra mussel</name>
    <name type="synonym">Mytilus polymorpha</name>
    <dbReference type="NCBI Taxonomy" id="45954"/>
    <lineage>
        <taxon>Eukaryota</taxon>
        <taxon>Metazoa</taxon>
        <taxon>Spiralia</taxon>
        <taxon>Lophotrochozoa</taxon>
        <taxon>Mollusca</taxon>
        <taxon>Bivalvia</taxon>
        <taxon>Autobranchia</taxon>
        <taxon>Heteroconchia</taxon>
        <taxon>Euheterodonta</taxon>
        <taxon>Imparidentia</taxon>
        <taxon>Neoheterodontei</taxon>
        <taxon>Myida</taxon>
        <taxon>Dreissenoidea</taxon>
        <taxon>Dreissenidae</taxon>
        <taxon>Dreissena</taxon>
    </lineage>
</organism>
<evidence type="ECO:0000313" key="1">
    <source>
        <dbReference type="EMBL" id="KAH3702299.1"/>
    </source>
</evidence>
<evidence type="ECO:0000313" key="2">
    <source>
        <dbReference type="Proteomes" id="UP000828390"/>
    </source>
</evidence>